<dbReference type="PANTHER" id="PTHR23517:SF2">
    <property type="entry name" value="MULTIDRUG RESISTANCE PROTEIN MDTH"/>
    <property type="match status" value="1"/>
</dbReference>
<keyword evidence="2" id="KW-0813">Transport</keyword>
<dbReference type="Proteomes" id="UP001501752">
    <property type="component" value="Unassembled WGS sequence"/>
</dbReference>
<dbReference type="PANTHER" id="PTHR23517">
    <property type="entry name" value="RESISTANCE PROTEIN MDTM, PUTATIVE-RELATED-RELATED"/>
    <property type="match status" value="1"/>
</dbReference>
<evidence type="ECO:0000256" key="4">
    <source>
        <dbReference type="ARBA" id="ARBA00022692"/>
    </source>
</evidence>
<feature type="transmembrane region" description="Helical" evidence="7">
    <location>
        <begin position="219"/>
        <end position="243"/>
    </location>
</feature>
<evidence type="ECO:0000256" key="3">
    <source>
        <dbReference type="ARBA" id="ARBA00022475"/>
    </source>
</evidence>
<feature type="transmembrane region" description="Helical" evidence="7">
    <location>
        <begin position="88"/>
        <end position="106"/>
    </location>
</feature>
<evidence type="ECO:0000256" key="1">
    <source>
        <dbReference type="ARBA" id="ARBA00004651"/>
    </source>
</evidence>
<keyword evidence="6 7" id="KW-0472">Membrane</keyword>
<dbReference type="RefSeq" id="WP_345700047.1">
    <property type="nucleotide sequence ID" value="NZ_BAABIS010000001.1"/>
</dbReference>
<evidence type="ECO:0000256" key="2">
    <source>
        <dbReference type="ARBA" id="ARBA00022448"/>
    </source>
</evidence>
<keyword evidence="4 7" id="KW-0812">Transmembrane</keyword>
<reference evidence="9" key="1">
    <citation type="journal article" date="2019" name="Int. J. Syst. Evol. Microbiol.">
        <title>The Global Catalogue of Microorganisms (GCM) 10K type strain sequencing project: providing services to taxonomists for standard genome sequencing and annotation.</title>
        <authorList>
            <consortium name="The Broad Institute Genomics Platform"/>
            <consortium name="The Broad Institute Genome Sequencing Center for Infectious Disease"/>
            <person name="Wu L."/>
            <person name="Ma J."/>
        </authorList>
    </citation>
    <scope>NUCLEOTIDE SEQUENCE [LARGE SCALE GENOMIC DNA]</scope>
    <source>
        <strain evidence="9">JCM 13006</strain>
    </source>
</reference>
<evidence type="ECO:0000313" key="8">
    <source>
        <dbReference type="EMBL" id="GAA4873179.1"/>
    </source>
</evidence>
<feature type="transmembrane region" description="Helical" evidence="7">
    <location>
        <begin position="313"/>
        <end position="339"/>
    </location>
</feature>
<feature type="transmembrane region" description="Helical" evidence="7">
    <location>
        <begin position="176"/>
        <end position="198"/>
    </location>
</feature>
<keyword evidence="3" id="KW-1003">Cell membrane</keyword>
<comment type="subcellular location">
    <subcellularLocation>
        <location evidence="1">Cell membrane</location>
        <topology evidence="1">Multi-pass membrane protein</topology>
    </subcellularLocation>
</comment>
<dbReference type="Pfam" id="PF07690">
    <property type="entry name" value="MFS_1"/>
    <property type="match status" value="1"/>
</dbReference>
<feature type="transmembrane region" description="Helical" evidence="7">
    <location>
        <begin position="26"/>
        <end position="49"/>
    </location>
</feature>
<feature type="transmembrane region" description="Helical" evidence="7">
    <location>
        <begin position="379"/>
        <end position="397"/>
    </location>
</feature>
<feature type="transmembrane region" description="Helical" evidence="7">
    <location>
        <begin position="249"/>
        <end position="269"/>
    </location>
</feature>
<dbReference type="InterPro" id="IPR036259">
    <property type="entry name" value="MFS_trans_sf"/>
</dbReference>
<comment type="caution">
    <text evidence="8">The sequence shown here is derived from an EMBL/GenBank/DDBJ whole genome shotgun (WGS) entry which is preliminary data.</text>
</comment>
<dbReference type="EMBL" id="BAABIS010000001">
    <property type="protein sequence ID" value="GAA4873179.1"/>
    <property type="molecule type" value="Genomic_DNA"/>
</dbReference>
<dbReference type="InterPro" id="IPR011701">
    <property type="entry name" value="MFS"/>
</dbReference>
<protein>
    <submittedName>
        <fullName evidence="8">MFS transporter</fullName>
    </submittedName>
</protein>
<evidence type="ECO:0000313" key="9">
    <source>
        <dbReference type="Proteomes" id="UP001501752"/>
    </source>
</evidence>
<feature type="transmembrane region" description="Helical" evidence="7">
    <location>
        <begin position="150"/>
        <end position="170"/>
    </location>
</feature>
<feature type="transmembrane region" description="Helical" evidence="7">
    <location>
        <begin position="112"/>
        <end position="138"/>
    </location>
</feature>
<accession>A0ABP9E9L2</accession>
<feature type="transmembrane region" description="Helical" evidence="7">
    <location>
        <begin position="55"/>
        <end position="76"/>
    </location>
</feature>
<evidence type="ECO:0000256" key="6">
    <source>
        <dbReference type="ARBA" id="ARBA00023136"/>
    </source>
</evidence>
<dbReference type="Gene3D" id="1.20.1250.20">
    <property type="entry name" value="MFS general substrate transporter like domains"/>
    <property type="match status" value="1"/>
</dbReference>
<proteinExistence type="predicted"/>
<evidence type="ECO:0000256" key="7">
    <source>
        <dbReference type="SAM" id="Phobius"/>
    </source>
</evidence>
<name>A0ABP9E9L2_9ACTN</name>
<gene>
    <name evidence="8" type="ORF">GCM10023235_60380</name>
</gene>
<dbReference type="InterPro" id="IPR050171">
    <property type="entry name" value="MFS_Transporters"/>
</dbReference>
<evidence type="ECO:0000256" key="5">
    <source>
        <dbReference type="ARBA" id="ARBA00022989"/>
    </source>
</evidence>
<dbReference type="SUPFAM" id="SSF103473">
    <property type="entry name" value="MFS general substrate transporter"/>
    <property type="match status" value="1"/>
</dbReference>
<keyword evidence="9" id="KW-1185">Reference proteome</keyword>
<sequence length="424" mass="43645">MSENDTVPAGRIARLIPADPLRRSLLAIRFAGAAGKGVFISGSVVYFTLHVGLSAAQVGIGLSAAGFAGLVSSVLFGMIADRMHKRTLLCALFAAVAVGFGLYSLVSNALEFYVLVVLIAFLDYGTGPTESAMVATLVPDGERVRLNAMMRSMFNIGFSAGIGIAAVAALSERLLVLIPVGSAVLLGAAAALVTRLPAGAPGTAARRPRPFGAVRDLRYLSVIGVSALLASHISLLMVVLPLWTLNRTGVRPFLVPLLLVINTVFVILFQVRASKGAETVAGAAATGRRAGLWIAAGCLSVSLTAVWHHTALAVAAIVAAVLALSVAEVMQSASAWGLAFGLAPKHAEGEYLGAFDLHVATQNVAGPVLLSGLVIAQGFWGWAAVAALMVAAALLIGPAARRSAEAMAALAAERQTQVETEEPV</sequence>
<organism evidence="8 9">
    <name type="scientific">Kitasatospora terrestris</name>
    <dbReference type="NCBI Taxonomy" id="258051"/>
    <lineage>
        <taxon>Bacteria</taxon>
        <taxon>Bacillati</taxon>
        <taxon>Actinomycetota</taxon>
        <taxon>Actinomycetes</taxon>
        <taxon>Kitasatosporales</taxon>
        <taxon>Streptomycetaceae</taxon>
        <taxon>Kitasatospora</taxon>
    </lineage>
</organism>
<keyword evidence="5 7" id="KW-1133">Transmembrane helix</keyword>